<name>A0A4Q4S6A6_9PLEO</name>
<organism evidence="1 2">
    <name type="scientific">Alternaria arborescens</name>
    <dbReference type="NCBI Taxonomy" id="156630"/>
    <lineage>
        <taxon>Eukaryota</taxon>
        <taxon>Fungi</taxon>
        <taxon>Dikarya</taxon>
        <taxon>Ascomycota</taxon>
        <taxon>Pezizomycotina</taxon>
        <taxon>Dothideomycetes</taxon>
        <taxon>Pleosporomycetidae</taxon>
        <taxon>Pleosporales</taxon>
        <taxon>Pleosporineae</taxon>
        <taxon>Pleosporaceae</taxon>
        <taxon>Alternaria</taxon>
        <taxon>Alternaria sect. Alternaria</taxon>
    </lineage>
</organism>
<dbReference type="Proteomes" id="UP000293823">
    <property type="component" value="Unassembled WGS sequence"/>
</dbReference>
<protein>
    <submittedName>
        <fullName evidence="1">Uncharacterized protein</fullName>
    </submittedName>
</protein>
<evidence type="ECO:0000313" key="1">
    <source>
        <dbReference type="EMBL" id="RYO65056.1"/>
    </source>
</evidence>
<proteinExistence type="predicted"/>
<reference evidence="2" key="1">
    <citation type="journal article" date="2019" name="bioRxiv">
        <title>Genomics, evolutionary history and diagnostics of the Alternaria alternata species group including apple and Asian pear pathotypes.</title>
        <authorList>
            <person name="Armitage A.D."/>
            <person name="Cockerton H.M."/>
            <person name="Sreenivasaprasad S."/>
            <person name="Woodhall J.W."/>
            <person name="Lane C.R."/>
            <person name="Harrison R.J."/>
            <person name="Clarkson J.P."/>
        </authorList>
    </citation>
    <scope>NUCLEOTIDE SEQUENCE [LARGE SCALE GENOMIC DNA]</scope>
    <source>
        <strain evidence="2">RGR 97.0016</strain>
    </source>
</reference>
<dbReference type="EMBL" id="PEJP01000019">
    <property type="protein sequence ID" value="RYO65056.1"/>
    <property type="molecule type" value="Genomic_DNA"/>
</dbReference>
<sequence length="177" mass="19388">MVVTDAVEERPEVEGRLAHTDHHLWTDHRVIAPRRAECRLIEDTGVEEEVEAAVVDEGVMEDDPGRTHDLAVDHHGEACRGLLTVGLHPEHHQDEAGEEATAGGIVCQGEEAVEAEEGEVPVIAPMEATVVGVGTADEECEPLAAIFWEGLVRSVCSRRRIFFQPGYRQSKIEGPFP</sequence>
<keyword evidence="2" id="KW-1185">Reference proteome</keyword>
<comment type="caution">
    <text evidence="1">The sequence shown here is derived from an EMBL/GenBank/DDBJ whole genome shotgun (WGS) entry which is preliminary data.</text>
</comment>
<gene>
    <name evidence="1" type="ORF">AA0113_g5566</name>
</gene>
<accession>A0A4Q4S6A6</accession>
<evidence type="ECO:0000313" key="2">
    <source>
        <dbReference type="Proteomes" id="UP000293823"/>
    </source>
</evidence>
<dbReference type="AlphaFoldDB" id="A0A4Q4S6A6"/>